<dbReference type="Proteomes" id="UP000054632">
    <property type="component" value="Unassembled WGS sequence"/>
</dbReference>
<evidence type="ECO:0000256" key="1">
    <source>
        <dbReference type="SAM" id="Phobius"/>
    </source>
</evidence>
<keyword evidence="1" id="KW-0812">Transmembrane</keyword>
<keyword evidence="1" id="KW-0472">Membrane</keyword>
<evidence type="ECO:0000313" key="2">
    <source>
        <dbReference type="EMBL" id="KRY70834.1"/>
    </source>
</evidence>
<keyword evidence="1" id="KW-1133">Transmembrane helix</keyword>
<sequence>MHCEACYLYLIAVSIFAPHIFINRLPYQKSAFLARFLHGYKASALLSLTVTVSAPHHSASTSRHISSRFIMRIHIGVLKHELKHPIQRQKTLFLDIVNG</sequence>
<evidence type="ECO:0000313" key="3">
    <source>
        <dbReference type="Proteomes" id="UP000054632"/>
    </source>
</evidence>
<proteinExistence type="predicted"/>
<organism evidence="2 3">
    <name type="scientific">Trichinella pseudospiralis</name>
    <name type="common">Parasitic roundworm</name>
    <dbReference type="NCBI Taxonomy" id="6337"/>
    <lineage>
        <taxon>Eukaryota</taxon>
        <taxon>Metazoa</taxon>
        <taxon>Ecdysozoa</taxon>
        <taxon>Nematoda</taxon>
        <taxon>Enoplea</taxon>
        <taxon>Dorylaimia</taxon>
        <taxon>Trichinellida</taxon>
        <taxon>Trichinellidae</taxon>
        <taxon>Trichinella</taxon>
    </lineage>
</organism>
<gene>
    <name evidence="2" type="ORF">T4A_10609</name>
</gene>
<dbReference type="AlphaFoldDB" id="A0A0V1EBU3"/>
<dbReference type="EMBL" id="JYDR01000066">
    <property type="protein sequence ID" value="KRY70834.1"/>
    <property type="molecule type" value="Genomic_DNA"/>
</dbReference>
<feature type="transmembrane region" description="Helical" evidence="1">
    <location>
        <begin position="6"/>
        <end position="25"/>
    </location>
</feature>
<comment type="caution">
    <text evidence="2">The sequence shown here is derived from an EMBL/GenBank/DDBJ whole genome shotgun (WGS) entry which is preliminary data.</text>
</comment>
<reference evidence="2 3" key="1">
    <citation type="submission" date="2015-01" db="EMBL/GenBank/DDBJ databases">
        <title>Evolution of Trichinella species and genotypes.</title>
        <authorList>
            <person name="Korhonen P.K."/>
            <person name="Edoardo P."/>
            <person name="Giuseppe L.R."/>
            <person name="Gasser R.B."/>
        </authorList>
    </citation>
    <scope>NUCLEOTIDE SEQUENCE [LARGE SCALE GENOMIC DNA]</scope>
    <source>
        <strain evidence="2">ISS13</strain>
    </source>
</reference>
<accession>A0A0V1EBU3</accession>
<protein>
    <submittedName>
        <fullName evidence="2">Uncharacterized protein</fullName>
    </submittedName>
</protein>
<name>A0A0V1EBU3_TRIPS</name>